<protein>
    <submittedName>
        <fullName evidence="1">Uncharacterized protein</fullName>
    </submittedName>
</protein>
<evidence type="ECO:0000313" key="1">
    <source>
        <dbReference type="EMBL" id="KKL61473.1"/>
    </source>
</evidence>
<dbReference type="SUPFAM" id="SSF53335">
    <property type="entry name" value="S-adenosyl-L-methionine-dependent methyltransferases"/>
    <property type="match status" value="1"/>
</dbReference>
<name>A0A0F9DIF6_9ZZZZ</name>
<sequence length="41" mass="4263">MGIPMAKQTKGGNRVGLGDSAELVAQLEPNSIHAVVTDPPY</sequence>
<dbReference type="GO" id="GO:0003676">
    <property type="term" value="F:nucleic acid binding"/>
    <property type="evidence" value="ECO:0007669"/>
    <property type="project" value="InterPro"/>
</dbReference>
<dbReference type="AlphaFoldDB" id="A0A0F9DIF6"/>
<dbReference type="Gene3D" id="3.40.50.150">
    <property type="entry name" value="Vaccinia Virus protein VP39"/>
    <property type="match status" value="1"/>
</dbReference>
<organism evidence="1">
    <name type="scientific">marine sediment metagenome</name>
    <dbReference type="NCBI Taxonomy" id="412755"/>
    <lineage>
        <taxon>unclassified sequences</taxon>
        <taxon>metagenomes</taxon>
        <taxon>ecological metagenomes</taxon>
    </lineage>
</organism>
<dbReference type="PROSITE" id="PS00092">
    <property type="entry name" value="N6_MTASE"/>
    <property type="match status" value="1"/>
</dbReference>
<dbReference type="EMBL" id="LAZR01028809">
    <property type="protein sequence ID" value="KKL61473.1"/>
    <property type="molecule type" value="Genomic_DNA"/>
</dbReference>
<gene>
    <name evidence="1" type="ORF">LCGC14_2194990</name>
</gene>
<reference evidence="1" key="1">
    <citation type="journal article" date="2015" name="Nature">
        <title>Complex archaea that bridge the gap between prokaryotes and eukaryotes.</title>
        <authorList>
            <person name="Spang A."/>
            <person name="Saw J.H."/>
            <person name="Jorgensen S.L."/>
            <person name="Zaremba-Niedzwiedzka K."/>
            <person name="Martijn J."/>
            <person name="Lind A.E."/>
            <person name="van Eijk R."/>
            <person name="Schleper C."/>
            <person name="Guy L."/>
            <person name="Ettema T.J."/>
        </authorList>
    </citation>
    <scope>NUCLEOTIDE SEQUENCE</scope>
</reference>
<accession>A0A0F9DIF6</accession>
<comment type="caution">
    <text evidence="1">The sequence shown here is derived from an EMBL/GenBank/DDBJ whole genome shotgun (WGS) entry which is preliminary data.</text>
</comment>
<dbReference type="GO" id="GO:0032259">
    <property type="term" value="P:methylation"/>
    <property type="evidence" value="ECO:0007669"/>
    <property type="project" value="InterPro"/>
</dbReference>
<dbReference type="InterPro" id="IPR002052">
    <property type="entry name" value="DNA_methylase_N6_adenine_CS"/>
</dbReference>
<proteinExistence type="predicted"/>
<dbReference type="GO" id="GO:0008168">
    <property type="term" value="F:methyltransferase activity"/>
    <property type="evidence" value="ECO:0007669"/>
    <property type="project" value="InterPro"/>
</dbReference>
<dbReference type="InterPro" id="IPR029063">
    <property type="entry name" value="SAM-dependent_MTases_sf"/>
</dbReference>